<proteinExistence type="predicted"/>
<keyword evidence="2" id="KW-1185">Reference proteome</keyword>
<comment type="caution">
    <text evidence="1">The sequence shown here is derived from an EMBL/GenBank/DDBJ whole genome shotgun (WGS) entry which is preliminary data.</text>
</comment>
<organism evidence="1 2">
    <name type="scientific">Gluconacetobacter tumulisoli</name>
    <dbReference type="NCBI Taxonomy" id="1286189"/>
    <lineage>
        <taxon>Bacteria</taxon>
        <taxon>Pseudomonadati</taxon>
        <taxon>Pseudomonadota</taxon>
        <taxon>Alphaproteobacteria</taxon>
        <taxon>Acetobacterales</taxon>
        <taxon>Acetobacteraceae</taxon>
        <taxon>Gluconacetobacter</taxon>
    </lineage>
</organism>
<protein>
    <submittedName>
        <fullName evidence="1">Uncharacterized protein</fullName>
    </submittedName>
</protein>
<reference evidence="1 2" key="1">
    <citation type="submission" date="2020-04" db="EMBL/GenBank/DDBJ databases">
        <title>Description of novel Gluconacetobacter.</title>
        <authorList>
            <person name="Sombolestani A."/>
        </authorList>
    </citation>
    <scope>NUCLEOTIDE SEQUENCE [LARGE SCALE GENOMIC DNA]</scope>
    <source>
        <strain evidence="1 2">LMG 27802</strain>
    </source>
</reference>
<name>A0A7W4PLF2_9PROT</name>
<evidence type="ECO:0000313" key="1">
    <source>
        <dbReference type="EMBL" id="MBB2200589.1"/>
    </source>
</evidence>
<gene>
    <name evidence="1" type="ORF">HLH28_03170</name>
</gene>
<dbReference type="AlphaFoldDB" id="A0A7W4PLF2"/>
<sequence length="60" mass="6407">MLAETGLNDFPCRVTFGAFSSGNLIVQAGAGWGAGGMYGTQFHLIPSLLSGEHYSHHYFS</sequence>
<dbReference type="EMBL" id="JABEQM010000002">
    <property type="protein sequence ID" value="MBB2200589.1"/>
    <property type="molecule type" value="Genomic_DNA"/>
</dbReference>
<accession>A0A7W4PLF2</accession>
<dbReference type="Proteomes" id="UP000578030">
    <property type="component" value="Unassembled WGS sequence"/>
</dbReference>
<evidence type="ECO:0000313" key="2">
    <source>
        <dbReference type="Proteomes" id="UP000578030"/>
    </source>
</evidence>
<dbReference type="RefSeq" id="WP_182954379.1">
    <property type="nucleotide sequence ID" value="NZ_JABEQM010000002.1"/>
</dbReference>